<dbReference type="EMBL" id="KV417488">
    <property type="protein sequence ID" value="KZP31674.1"/>
    <property type="molecule type" value="Genomic_DNA"/>
</dbReference>
<feature type="compositionally biased region" description="Polar residues" evidence="1">
    <location>
        <begin position="449"/>
        <end position="458"/>
    </location>
</feature>
<keyword evidence="4" id="KW-1185">Reference proteome</keyword>
<reference evidence="3 4" key="1">
    <citation type="journal article" date="2016" name="Mol. Biol. Evol.">
        <title>Comparative Genomics of Early-Diverging Mushroom-Forming Fungi Provides Insights into the Origins of Lignocellulose Decay Capabilities.</title>
        <authorList>
            <person name="Nagy L.G."/>
            <person name="Riley R."/>
            <person name="Tritt A."/>
            <person name="Adam C."/>
            <person name="Daum C."/>
            <person name="Floudas D."/>
            <person name="Sun H."/>
            <person name="Yadav J.S."/>
            <person name="Pangilinan J."/>
            <person name="Larsson K.H."/>
            <person name="Matsuura K."/>
            <person name="Barry K."/>
            <person name="Labutti K."/>
            <person name="Kuo R."/>
            <person name="Ohm R.A."/>
            <person name="Bhattacharya S.S."/>
            <person name="Shirouzu T."/>
            <person name="Yoshinaga Y."/>
            <person name="Martin F.M."/>
            <person name="Grigoriev I.V."/>
            <person name="Hibbett D.S."/>
        </authorList>
    </citation>
    <scope>NUCLEOTIDE SEQUENCE [LARGE SCALE GENOMIC DNA]</scope>
    <source>
        <strain evidence="3 4">CBS 109695</strain>
    </source>
</reference>
<keyword evidence="2" id="KW-0812">Transmembrane</keyword>
<protein>
    <submittedName>
        <fullName evidence="3">Uncharacterized protein</fullName>
    </submittedName>
</protein>
<gene>
    <name evidence="3" type="ORF">FIBSPDRAFT_1037251</name>
</gene>
<evidence type="ECO:0000313" key="4">
    <source>
        <dbReference type="Proteomes" id="UP000076532"/>
    </source>
</evidence>
<feature type="compositionally biased region" description="Low complexity" evidence="1">
    <location>
        <begin position="72"/>
        <end position="95"/>
    </location>
</feature>
<keyword evidence="2" id="KW-1133">Transmembrane helix</keyword>
<feature type="region of interest" description="Disordered" evidence="1">
    <location>
        <begin position="332"/>
        <end position="396"/>
    </location>
</feature>
<feature type="region of interest" description="Disordered" evidence="1">
    <location>
        <begin position="429"/>
        <end position="458"/>
    </location>
</feature>
<evidence type="ECO:0000256" key="2">
    <source>
        <dbReference type="SAM" id="Phobius"/>
    </source>
</evidence>
<evidence type="ECO:0000313" key="3">
    <source>
        <dbReference type="EMBL" id="KZP31674.1"/>
    </source>
</evidence>
<evidence type="ECO:0000256" key="1">
    <source>
        <dbReference type="SAM" id="MobiDB-lite"/>
    </source>
</evidence>
<keyword evidence="2" id="KW-0472">Membrane</keyword>
<dbReference type="Proteomes" id="UP000076532">
    <property type="component" value="Unassembled WGS sequence"/>
</dbReference>
<proteinExistence type="predicted"/>
<dbReference type="AlphaFoldDB" id="A0A166UGL2"/>
<organism evidence="3 4">
    <name type="scientific">Athelia psychrophila</name>
    <dbReference type="NCBI Taxonomy" id="1759441"/>
    <lineage>
        <taxon>Eukaryota</taxon>
        <taxon>Fungi</taxon>
        <taxon>Dikarya</taxon>
        <taxon>Basidiomycota</taxon>
        <taxon>Agaricomycotina</taxon>
        <taxon>Agaricomycetes</taxon>
        <taxon>Agaricomycetidae</taxon>
        <taxon>Atheliales</taxon>
        <taxon>Atheliaceae</taxon>
        <taxon>Athelia</taxon>
    </lineage>
</organism>
<accession>A0A166UGL2</accession>
<feature type="region of interest" description="Disordered" evidence="1">
    <location>
        <begin position="72"/>
        <end position="97"/>
    </location>
</feature>
<feature type="compositionally biased region" description="Low complexity" evidence="1">
    <location>
        <begin position="362"/>
        <end position="376"/>
    </location>
</feature>
<sequence>MHPRNLHKRQNADLSSFLQEPTIAGLTGAATATASSAGAAASFLMSSGTANGVAEATAPPLVVGGDTVTLTTSPSSSAAATTSSPATSSAAATTSGSNQIPMGTVIGACIGAFAIFAAVISLAWCGYKRSTRRLTGARARGISNLDSRSNSQRMKKNSQDWNKLNEKEQGDVWAGMVPGPDKESSSKEIIAMPPPARTVTPGASTLDKLGSMFKKTPSMRSTDGKSFTSYGHDDFADNIASAQQIAQYHPDLAAELAKTVIPRPGMARADSSAVSWGGDTISGDDLNRSMNSPLLSIASEVMSPTFVNVNRTPTAVTSQPHRWESAEVMHYDDSHHPQNPFADVEEGTSSDRKSITNPFFNAQRSSASLQRLRSQSNPFTDDARSARSQSIDEDPENRMQLLIAALNITPEEVQQRARIASMHPSILSTGSAYEDDASFTDFPLPPTPSSGTSRATED</sequence>
<name>A0A166UGL2_9AGAM</name>
<feature type="transmembrane region" description="Helical" evidence="2">
    <location>
        <begin position="105"/>
        <end position="124"/>
    </location>
</feature>
<dbReference type="OrthoDB" id="2670057at2759"/>